<sequence length="93" mass="10686">MNNASFVTISKSTLLKCINQTIALDEGQVWLQDKTPEEWGIPNWRSRVMYIPQRTAIMEGTPMSFVDEVRRFKTHKRSAKDGAFDDPVEIALE</sequence>
<dbReference type="InterPro" id="IPR027417">
    <property type="entry name" value="P-loop_NTPase"/>
</dbReference>
<dbReference type="AlphaFoldDB" id="A0A9P6PXS0"/>
<protein>
    <recommendedName>
        <fullName evidence="1">ABC transporter domain-containing protein</fullName>
    </recommendedName>
</protein>
<dbReference type="GO" id="GO:0016887">
    <property type="term" value="F:ATP hydrolysis activity"/>
    <property type="evidence" value="ECO:0007669"/>
    <property type="project" value="InterPro"/>
</dbReference>
<accession>A0A9P6PXS0</accession>
<evidence type="ECO:0000313" key="2">
    <source>
        <dbReference type="EMBL" id="KAG0256069.1"/>
    </source>
</evidence>
<dbReference type="OrthoDB" id="6593433at2759"/>
<dbReference type="Gene3D" id="3.40.50.300">
    <property type="entry name" value="P-loop containing nucleotide triphosphate hydrolases"/>
    <property type="match status" value="1"/>
</dbReference>
<evidence type="ECO:0000259" key="1">
    <source>
        <dbReference type="Pfam" id="PF00005"/>
    </source>
</evidence>
<reference evidence="2" key="1">
    <citation type="journal article" date="2020" name="Fungal Divers.">
        <title>Resolving the Mortierellaceae phylogeny through synthesis of multi-gene phylogenetics and phylogenomics.</title>
        <authorList>
            <person name="Vandepol N."/>
            <person name="Liber J."/>
            <person name="Desiro A."/>
            <person name="Na H."/>
            <person name="Kennedy M."/>
            <person name="Barry K."/>
            <person name="Grigoriev I.V."/>
            <person name="Miller A.N."/>
            <person name="O'Donnell K."/>
            <person name="Stajich J.E."/>
            <person name="Bonito G."/>
        </authorList>
    </citation>
    <scope>NUCLEOTIDE SEQUENCE</scope>
    <source>
        <strain evidence="2">KOD948</strain>
    </source>
</reference>
<dbReference type="PANTHER" id="PTHR43119">
    <property type="entry name" value="ABC TRANSPORT PROTEIN ATP-BINDING COMPONENT-RELATED"/>
    <property type="match status" value="1"/>
</dbReference>
<dbReference type="EMBL" id="JAAAJA010000318">
    <property type="protein sequence ID" value="KAG0256069.1"/>
    <property type="molecule type" value="Genomic_DNA"/>
</dbReference>
<gene>
    <name evidence="2" type="ORF">BG011_004759</name>
</gene>
<keyword evidence="3" id="KW-1185">Reference proteome</keyword>
<dbReference type="InterPro" id="IPR003439">
    <property type="entry name" value="ABC_transporter-like_ATP-bd"/>
</dbReference>
<dbReference type="SUPFAM" id="SSF52540">
    <property type="entry name" value="P-loop containing nucleoside triphosphate hydrolases"/>
    <property type="match status" value="1"/>
</dbReference>
<evidence type="ECO:0000313" key="3">
    <source>
        <dbReference type="Proteomes" id="UP000726737"/>
    </source>
</evidence>
<comment type="caution">
    <text evidence="2">The sequence shown here is derived from an EMBL/GenBank/DDBJ whole genome shotgun (WGS) entry which is preliminary data.</text>
</comment>
<dbReference type="Proteomes" id="UP000726737">
    <property type="component" value="Unassembled WGS sequence"/>
</dbReference>
<dbReference type="Pfam" id="PF00005">
    <property type="entry name" value="ABC_tran"/>
    <property type="match status" value="1"/>
</dbReference>
<organism evidence="2 3">
    <name type="scientific">Mortierella polycephala</name>
    <dbReference type="NCBI Taxonomy" id="41804"/>
    <lineage>
        <taxon>Eukaryota</taxon>
        <taxon>Fungi</taxon>
        <taxon>Fungi incertae sedis</taxon>
        <taxon>Mucoromycota</taxon>
        <taxon>Mortierellomycotina</taxon>
        <taxon>Mortierellomycetes</taxon>
        <taxon>Mortierellales</taxon>
        <taxon>Mortierellaceae</taxon>
        <taxon>Mortierella</taxon>
    </lineage>
</organism>
<name>A0A9P6PXS0_9FUNG</name>
<dbReference type="GO" id="GO:0005524">
    <property type="term" value="F:ATP binding"/>
    <property type="evidence" value="ECO:0007669"/>
    <property type="project" value="InterPro"/>
</dbReference>
<proteinExistence type="predicted"/>
<feature type="domain" description="ABC transporter" evidence="1">
    <location>
        <begin position="11"/>
        <end position="61"/>
    </location>
</feature>
<dbReference type="PANTHER" id="PTHR43119:SF1">
    <property type="entry name" value="ABC TRANSPORTER DOMAIN-CONTAINING PROTEIN"/>
    <property type="match status" value="1"/>
</dbReference>